<accession>A0AAD7W588</accession>
<proteinExistence type="predicted"/>
<name>A0AAD7W588_9TELE</name>
<evidence type="ECO:0000256" key="1">
    <source>
        <dbReference type="SAM" id="MobiDB-lite"/>
    </source>
</evidence>
<protein>
    <submittedName>
        <fullName evidence="2">Uncharacterized protein</fullName>
    </submittedName>
</protein>
<evidence type="ECO:0000313" key="3">
    <source>
        <dbReference type="Proteomes" id="UP001221898"/>
    </source>
</evidence>
<sequence length="83" mass="9327">MQLAQADCGHLNNPRSFSHDEARSTLPTGALPSWVTLKQYVSPCGASSHGWHWHGWDLYPDCGVRHCGVNESRNWQHHPIALI</sequence>
<dbReference type="Proteomes" id="UP001221898">
    <property type="component" value="Unassembled WGS sequence"/>
</dbReference>
<evidence type="ECO:0000313" key="2">
    <source>
        <dbReference type="EMBL" id="KAJ8383923.1"/>
    </source>
</evidence>
<keyword evidence="3" id="KW-1185">Reference proteome</keyword>
<reference evidence="2" key="1">
    <citation type="journal article" date="2023" name="Science">
        <title>Genome structures resolve the early diversification of teleost fishes.</title>
        <authorList>
            <person name="Parey E."/>
            <person name="Louis A."/>
            <person name="Montfort J."/>
            <person name="Bouchez O."/>
            <person name="Roques C."/>
            <person name="Iampietro C."/>
            <person name="Lluch J."/>
            <person name="Castinel A."/>
            <person name="Donnadieu C."/>
            <person name="Desvignes T."/>
            <person name="Floi Bucao C."/>
            <person name="Jouanno E."/>
            <person name="Wen M."/>
            <person name="Mejri S."/>
            <person name="Dirks R."/>
            <person name="Jansen H."/>
            <person name="Henkel C."/>
            <person name="Chen W.J."/>
            <person name="Zahm M."/>
            <person name="Cabau C."/>
            <person name="Klopp C."/>
            <person name="Thompson A.W."/>
            <person name="Robinson-Rechavi M."/>
            <person name="Braasch I."/>
            <person name="Lecointre G."/>
            <person name="Bobe J."/>
            <person name="Postlethwait J.H."/>
            <person name="Berthelot C."/>
            <person name="Roest Crollius H."/>
            <person name="Guiguen Y."/>
        </authorList>
    </citation>
    <scope>NUCLEOTIDE SEQUENCE</scope>
    <source>
        <strain evidence="2">NC1722</strain>
    </source>
</reference>
<dbReference type="EMBL" id="JAINUG010000283">
    <property type="protein sequence ID" value="KAJ8383923.1"/>
    <property type="molecule type" value="Genomic_DNA"/>
</dbReference>
<comment type="caution">
    <text evidence="2">The sequence shown here is derived from an EMBL/GenBank/DDBJ whole genome shotgun (WGS) entry which is preliminary data.</text>
</comment>
<gene>
    <name evidence="2" type="ORF">AAFF_G00213860</name>
</gene>
<dbReference type="AlphaFoldDB" id="A0AAD7W588"/>
<organism evidence="2 3">
    <name type="scientific">Aldrovandia affinis</name>
    <dbReference type="NCBI Taxonomy" id="143900"/>
    <lineage>
        <taxon>Eukaryota</taxon>
        <taxon>Metazoa</taxon>
        <taxon>Chordata</taxon>
        <taxon>Craniata</taxon>
        <taxon>Vertebrata</taxon>
        <taxon>Euteleostomi</taxon>
        <taxon>Actinopterygii</taxon>
        <taxon>Neopterygii</taxon>
        <taxon>Teleostei</taxon>
        <taxon>Notacanthiformes</taxon>
        <taxon>Halosauridae</taxon>
        <taxon>Aldrovandia</taxon>
    </lineage>
</organism>
<feature type="region of interest" description="Disordered" evidence="1">
    <location>
        <begin position="1"/>
        <end position="24"/>
    </location>
</feature>